<organism evidence="1 2">
    <name type="scientific">Leptospirillum ferriphilum</name>
    <dbReference type="NCBI Taxonomy" id="178606"/>
    <lineage>
        <taxon>Bacteria</taxon>
        <taxon>Pseudomonadati</taxon>
        <taxon>Nitrospirota</taxon>
        <taxon>Nitrospiria</taxon>
        <taxon>Nitrospirales</taxon>
        <taxon>Nitrospiraceae</taxon>
        <taxon>Leptospirillum</taxon>
    </lineage>
</organism>
<evidence type="ECO:0000313" key="2">
    <source>
        <dbReference type="Proteomes" id="UP000029452"/>
    </source>
</evidence>
<comment type="caution">
    <text evidence="1">The sequence shown here is derived from an EMBL/GenBank/DDBJ whole genome shotgun (WGS) entry which is preliminary data.</text>
</comment>
<gene>
    <name evidence="1" type="ORF">LptCag_0212</name>
</gene>
<accession>A0A094X4X1</accession>
<reference evidence="1 2" key="1">
    <citation type="submission" date="2014-06" db="EMBL/GenBank/DDBJ databases">
        <title>Draft genome sequence of iron oxidizing acidophile Leptospirillum ferriphilum DSM14647.</title>
        <authorList>
            <person name="Cardenas J.P."/>
            <person name="Lazcano M."/>
            <person name="Ossandon F.J."/>
            <person name="Corbett M."/>
            <person name="Holmes D.S."/>
            <person name="Watkin E."/>
        </authorList>
    </citation>
    <scope>NUCLEOTIDE SEQUENCE [LARGE SCALE GENOMIC DNA]</scope>
    <source>
        <strain evidence="1 2">DSM 14647</strain>
    </source>
</reference>
<evidence type="ECO:0000313" key="1">
    <source>
        <dbReference type="EMBL" id="KGA93599.1"/>
    </source>
</evidence>
<proteinExistence type="predicted"/>
<name>A0A094X4X1_9BACT</name>
<dbReference type="AlphaFoldDB" id="A0A094X4X1"/>
<dbReference type="Proteomes" id="UP000029452">
    <property type="component" value="Unassembled WGS sequence"/>
</dbReference>
<protein>
    <submittedName>
        <fullName evidence="1">Uncharacterized protein</fullName>
    </submittedName>
</protein>
<sequence>MMSEKFLWISREQNSPDGRKLFTPVERGAYVESSGEFDGRVS</sequence>
<dbReference type="EMBL" id="JPGK01000006">
    <property type="protein sequence ID" value="KGA93599.1"/>
    <property type="molecule type" value="Genomic_DNA"/>
</dbReference>